<gene>
    <name evidence="1" type="ORF">PSON_ATCC_30995.1.T1090092</name>
</gene>
<comment type="caution">
    <text evidence="1">The sequence shown here is derived from an EMBL/GenBank/DDBJ whole genome shotgun (WGS) entry which is preliminary data.</text>
</comment>
<dbReference type="EMBL" id="CAJJDN010000109">
    <property type="protein sequence ID" value="CAD8115769.1"/>
    <property type="molecule type" value="Genomic_DNA"/>
</dbReference>
<protein>
    <submittedName>
        <fullName evidence="1">Uncharacterized protein</fullName>
    </submittedName>
</protein>
<dbReference type="AlphaFoldDB" id="A0A8S1QJ82"/>
<reference evidence="1" key="1">
    <citation type="submission" date="2021-01" db="EMBL/GenBank/DDBJ databases">
        <authorList>
            <consortium name="Genoscope - CEA"/>
            <person name="William W."/>
        </authorList>
    </citation>
    <scope>NUCLEOTIDE SEQUENCE</scope>
</reference>
<dbReference type="Proteomes" id="UP000692954">
    <property type="component" value="Unassembled WGS sequence"/>
</dbReference>
<proteinExistence type="predicted"/>
<keyword evidence="2" id="KW-1185">Reference proteome</keyword>
<accession>A0A8S1QJ82</accession>
<evidence type="ECO:0000313" key="2">
    <source>
        <dbReference type="Proteomes" id="UP000692954"/>
    </source>
</evidence>
<dbReference type="OrthoDB" id="292440at2759"/>
<organism evidence="1 2">
    <name type="scientific">Paramecium sonneborni</name>
    <dbReference type="NCBI Taxonomy" id="65129"/>
    <lineage>
        <taxon>Eukaryota</taxon>
        <taxon>Sar</taxon>
        <taxon>Alveolata</taxon>
        <taxon>Ciliophora</taxon>
        <taxon>Intramacronucleata</taxon>
        <taxon>Oligohymenophorea</taxon>
        <taxon>Peniculida</taxon>
        <taxon>Parameciidae</taxon>
        <taxon>Paramecium</taxon>
    </lineage>
</organism>
<name>A0A8S1QJ82_9CILI</name>
<sequence length="136" mass="16771">MNQNKFSSRQWQMQYAKHKQKINNIQHRDYKFLNEFEIQLQRQLDANRKVKNSQYFKQKQTLSRIVASNLILSKKLYQIEHRKQEKFMQIYYNIYCEAPIRWSTKSLREETYNKIKVENQKQLNRITHVKGTLQTQ</sequence>
<evidence type="ECO:0000313" key="1">
    <source>
        <dbReference type="EMBL" id="CAD8115769.1"/>
    </source>
</evidence>